<evidence type="ECO:0000256" key="1">
    <source>
        <dbReference type="ARBA" id="ARBA00022723"/>
    </source>
</evidence>
<dbReference type="Gene3D" id="2.170.270.10">
    <property type="entry name" value="SET domain"/>
    <property type="match status" value="1"/>
</dbReference>
<dbReference type="EMBL" id="JARGEI010000003">
    <property type="protein sequence ID" value="KAJ8734287.1"/>
    <property type="molecule type" value="Genomic_DNA"/>
</dbReference>
<keyword evidence="1" id="KW-0479">Metal-binding</keyword>
<accession>A0AAD8DZA0</accession>
<dbReference type="InterPro" id="IPR046341">
    <property type="entry name" value="SET_dom_sf"/>
</dbReference>
<evidence type="ECO:0000313" key="8">
    <source>
        <dbReference type="Proteomes" id="UP001231518"/>
    </source>
</evidence>
<dbReference type="Proteomes" id="UP001231518">
    <property type="component" value="Chromosome 5"/>
</dbReference>
<proteinExistence type="predicted"/>
<dbReference type="Gene3D" id="1.25.40.970">
    <property type="match status" value="1"/>
</dbReference>
<comment type="caution">
    <text evidence="7">The sequence shown here is derived from an EMBL/GenBank/DDBJ whole genome shotgun (WGS) entry which is preliminary data.</text>
</comment>
<keyword evidence="3" id="KW-0862">Zinc</keyword>
<dbReference type="PANTHER" id="PTHR12197">
    <property type="entry name" value="HISTONE-LYSINE N-METHYLTRANSFERASE SMYD"/>
    <property type="match status" value="1"/>
</dbReference>
<dbReference type="GO" id="GO:0008270">
    <property type="term" value="F:zinc ion binding"/>
    <property type="evidence" value="ECO:0007669"/>
    <property type="project" value="UniProtKB-KW"/>
</dbReference>
<dbReference type="AlphaFoldDB" id="A0AAD8DZA0"/>
<keyword evidence="8" id="KW-1185">Reference proteome</keyword>
<feature type="region of interest" description="Disordered" evidence="5">
    <location>
        <begin position="294"/>
        <end position="327"/>
    </location>
</feature>
<evidence type="ECO:0000256" key="5">
    <source>
        <dbReference type="SAM" id="MobiDB-lite"/>
    </source>
</evidence>
<dbReference type="Gene3D" id="1.10.220.160">
    <property type="match status" value="1"/>
</dbReference>
<evidence type="ECO:0000313" key="7">
    <source>
        <dbReference type="EMBL" id="KAJ8734287.1"/>
    </source>
</evidence>
<evidence type="ECO:0000256" key="2">
    <source>
        <dbReference type="ARBA" id="ARBA00022771"/>
    </source>
</evidence>
<dbReference type="PROSITE" id="PS01360">
    <property type="entry name" value="ZF_MYND_1"/>
    <property type="match status" value="1"/>
</dbReference>
<evidence type="ECO:0000259" key="6">
    <source>
        <dbReference type="PROSITE" id="PS50865"/>
    </source>
</evidence>
<organism evidence="7 8">
    <name type="scientific">Mythimna separata</name>
    <name type="common">Oriental armyworm</name>
    <name type="synonym">Pseudaletia separata</name>
    <dbReference type="NCBI Taxonomy" id="271217"/>
    <lineage>
        <taxon>Eukaryota</taxon>
        <taxon>Metazoa</taxon>
        <taxon>Ecdysozoa</taxon>
        <taxon>Arthropoda</taxon>
        <taxon>Hexapoda</taxon>
        <taxon>Insecta</taxon>
        <taxon>Pterygota</taxon>
        <taxon>Neoptera</taxon>
        <taxon>Endopterygota</taxon>
        <taxon>Lepidoptera</taxon>
        <taxon>Glossata</taxon>
        <taxon>Ditrysia</taxon>
        <taxon>Noctuoidea</taxon>
        <taxon>Noctuidae</taxon>
        <taxon>Noctuinae</taxon>
        <taxon>Hadenini</taxon>
        <taxon>Mythimna</taxon>
    </lineage>
</organism>
<dbReference type="InterPro" id="IPR002893">
    <property type="entry name" value="Znf_MYND"/>
</dbReference>
<dbReference type="PROSITE" id="PS50865">
    <property type="entry name" value="ZF_MYND_2"/>
    <property type="match status" value="1"/>
</dbReference>
<sequence length="492" mass="56874">MKNKYRNTDSSIKAGDLILTEQPFAFVLSSKEQGSRCDSCFEKGKVLKCSGCQFVYYCGRSCQRDAWGDHKWECANFKRVAPKVLPDGARMLAKIINRLYRGDGHSFRSFYSGTSFRMWKDLMSHYSDLKADKKRMEHFTSLCVVLFEFLKDISLPNTVELMGLYGRMVINSFMILDIDMNSIGTGIYLASSILDHSCNPNAVATFDGKTINIRAIKDMPCLDWNQMRISYIDLMKTPYDRQTELLQNYYFLCQCDRCMDEDQIKYVHGAICLNRQCNEPVSIPWKEDYQLVRKPEKKAEENGESNTEKVEENTEESSKEVSENGVDGKEDALHCKECGTKYTEKHADVFVKTMEFTHVHLQNMERASVAYVDVCQYCLDRQEGVVHPLNVMHAQTLDHAFDALIQVQLWEKACGYAEKLIPCFRFYYGDRNPLLGLLYLKYGKILLYKMEIEKALAQLKNAEKIIKMTHGDRHPLYKEQLMPLLQQAIMES</sequence>
<evidence type="ECO:0000256" key="3">
    <source>
        <dbReference type="ARBA" id="ARBA00022833"/>
    </source>
</evidence>
<dbReference type="SUPFAM" id="SSF82199">
    <property type="entry name" value="SET domain"/>
    <property type="match status" value="1"/>
</dbReference>
<evidence type="ECO:0000256" key="4">
    <source>
        <dbReference type="PROSITE-ProRule" id="PRU00134"/>
    </source>
</evidence>
<dbReference type="Gene3D" id="1.25.40.10">
    <property type="entry name" value="Tetratricopeptide repeat domain"/>
    <property type="match status" value="1"/>
</dbReference>
<name>A0AAD8DZA0_MYTSE</name>
<protein>
    <recommendedName>
        <fullName evidence="6">MYND-type domain-containing protein</fullName>
    </recommendedName>
</protein>
<dbReference type="InterPro" id="IPR050869">
    <property type="entry name" value="H3K4_H4K5_MeTrfase"/>
</dbReference>
<keyword evidence="2 4" id="KW-0863">Zinc-finger</keyword>
<dbReference type="PANTHER" id="PTHR12197:SF251">
    <property type="entry name" value="EG:BACR7C10.4 PROTEIN"/>
    <property type="match status" value="1"/>
</dbReference>
<feature type="domain" description="MYND-type" evidence="6">
    <location>
        <begin position="37"/>
        <end position="74"/>
    </location>
</feature>
<gene>
    <name evidence="7" type="ORF">PYW07_014838</name>
</gene>
<dbReference type="Gene3D" id="6.10.140.2220">
    <property type="match status" value="1"/>
</dbReference>
<dbReference type="InterPro" id="IPR011990">
    <property type="entry name" value="TPR-like_helical_dom_sf"/>
</dbReference>
<dbReference type="Pfam" id="PF01753">
    <property type="entry name" value="zf-MYND"/>
    <property type="match status" value="1"/>
</dbReference>
<reference evidence="7" key="1">
    <citation type="submission" date="2023-03" db="EMBL/GenBank/DDBJ databases">
        <title>Chromosome-level genomes of two armyworms, Mythimna separata and Mythimna loreyi, provide insights into the biosynthesis and reception of sex pheromones.</title>
        <authorList>
            <person name="Zhao H."/>
        </authorList>
    </citation>
    <scope>NUCLEOTIDE SEQUENCE</scope>
    <source>
        <strain evidence="7">BeijingLab</strain>
        <tissue evidence="7">Pupa</tissue>
    </source>
</reference>
<dbReference type="GO" id="GO:0005634">
    <property type="term" value="C:nucleus"/>
    <property type="evidence" value="ECO:0007669"/>
    <property type="project" value="TreeGrafter"/>
</dbReference>
<dbReference type="SUPFAM" id="SSF144232">
    <property type="entry name" value="HIT/MYND zinc finger-like"/>
    <property type="match status" value="1"/>
</dbReference>